<reference evidence="5" key="2">
    <citation type="submission" date="2010-04" db="EMBL/GenBank/DDBJ databases">
        <authorList>
            <person name="Buell R."/>
            <person name="Hamilton J."/>
            <person name="Hostetler J."/>
        </authorList>
    </citation>
    <scope>NUCLEOTIDE SEQUENCE [LARGE SCALE GENOMIC DNA]</scope>
    <source>
        <strain evidence="5">DAOM:BR144</strain>
    </source>
</reference>
<evidence type="ECO:0000256" key="2">
    <source>
        <dbReference type="SAM" id="MobiDB-lite"/>
    </source>
</evidence>
<dbReference type="AlphaFoldDB" id="K3X0A0"/>
<keyword evidence="1" id="KW-0808">Transferase</keyword>
<feature type="compositionally biased region" description="Acidic residues" evidence="2">
    <location>
        <begin position="1"/>
        <end position="14"/>
    </location>
</feature>
<reference evidence="4" key="3">
    <citation type="submission" date="2015-02" db="UniProtKB">
        <authorList>
            <consortium name="EnsemblProtists"/>
        </authorList>
    </citation>
    <scope>IDENTIFICATION</scope>
    <source>
        <strain evidence="4">DAOM BR144</strain>
    </source>
</reference>
<dbReference type="HOGENOM" id="CLU_155327_0_0_1"/>
<dbReference type="PANTHER" id="PTHR11918">
    <property type="entry name" value="RADICAL SAM PROTEINS"/>
    <property type="match status" value="1"/>
</dbReference>
<evidence type="ECO:0000256" key="1">
    <source>
        <dbReference type="ARBA" id="ARBA00022679"/>
    </source>
</evidence>
<dbReference type="PROSITE" id="PS51449">
    <property type="entry name" value="MTTASE_N"/>
    <property type="match status" value="1"/>
</dbReference>
<dbReference type="GO" id="GO:0051539">
    <property type="term" value="F:4 iron, 4 sulfur cluster binding"/>
    <property type="evidence" value="ECO:0007669"/>
    <property type="project" value="UniProtKB-KW"/>
</dbReference>
<keyword evidence="5" id="KW-1185">Reference proteome</keyword>
<dbReference type="InterPro" id="IPR038135">
    <property type="entry name" value="Methylthiotransferase_N_sf"/>
</dbReference>
<dbReference type="PANTHER" id="PTHR11918:SF45">
    <property type="entry name" value="THREONYLCARBAMOYLADENOSINE TRNA METHYLTHIOTRANSFERASE"/>
    <property type="match status" value="1"/>
</dbReference>
<evidence type="ECO:0000313" key="5">
    <source>
        <dbReference type="Proteomes" id="UP000019132"/>
    </source>
</evidence>
<accession>K3X0A0</accession>
<organism evidence="4 5">
    <name type="scientific">Globisporangium ultimum (strain ATCC 200006 / CBS 805.95 / DAOM BR144)</name>
    <name type="common">Pythium ultimum</name>
    <dbReference type="NCBI Taxonomy" id="431595"/>
    <lineage>
        <taxon>Eukaryota</taxon>
        <taxon>Sar</taxon>
        <taxon>Stramenopiles</taxon>
        <taxon>Oomycota</taxon>
        <taxon>Peronosporomycetes</taxon>
        <taxon>Pythiales</taxon>
        <taxon>Pythiaceae</taxon>
        <taxon>Globisporangium</taxon>
    </lineage>
</organism>
<feature type="region of interest" description="Disordered" evidence="2">
    <location>
        <begin position="1"/>
        <end position="43"/>
    </location>
</feature>
<sequence>MADLDDIEDMITEEELSRSAMGATREPIVAPKSASSAVPTADAGVNVPGTQQIWLKTYGCSHNVSDSEYMQGVLASYGYRFTQNPDDAQLW</sequence>
<dbReference type="VEuPathDB" id="FungiDB:PYU1_G010626"/>
<dbReference type="Pfam" id="PF00919">
    <property type="entry name" value="UPF0004"/>
    <property type="match status" value="1"/>
</dbReference>
<dbReference type="GO" id="GO:0035598">
    <property type="term" value="F:tRNA (N(6)-L-threonylcarbamoyladenosine(37)-C(2))-methylthiotransferase activity"/>
    <property type="evidence" value="ECO:0007669"/>
    <property type="project" value="TreeGrafter"/>
</dbReference>
<feature type="domain" description="MTTase N-terminal" evidence="3">
    <location>
        <begin position="51"/>
        <end position="91"/>
    </location>
</feature>
<dbReference type="EMBL" id="GL376596">
    <property type="status" value="NOT_ANNOTATED_CDS"/>
    <property type="molecule type" value="Genomic_DNA"/>
</dbReference>
<dbReference type="eggNOG" id="KOG4355">
    <property type="taxonomic scope" value="Eukaryota"/>
</dbReference>
<dbReference type="InterPro" id="IPR013848">
    <property type="entry name" value="Methylthiotransferase_N"/>
</dbReference>
<protein>
    <recommendedName>
        <fullName evidence="3">MTTase N-terminal domain-containing protein</fullName>
    </recommendedName>
</protein>
<dbReference type="Gene3D" id="3.40.50.12160">
    <property type="entry name" value="Methylthiotransferase, N-terminal domain"/>
    <property type="match status" value="1"/>
</dbReference>
<evidence type="ECO:0000313" key="4">
    <source>
        <dbReference type="EnsemblProtists" id="PYU1_T010649"/>
    </source>
</evidence>
<dbReference type="Proteomes" id="UP000019132">
    <property type="component" value="Unassembled WGS sequence"/>
</dbReference>
<proteinExistence type="predicted"/>
<dbReference type="STRING" id="431595.K3X0A0"/>
<reference evidence="5" key="1">
    <citation type="journal article" date="2010" name="Genome Biol.">
        <title>Genome sequence of the necrotrophic plant pathogen Pythium ultimum reveals original pathogenicity mechanisms and effector repertoire.</title>
        <authorList>
            <person name="Levesque C.A."/>
            <person name="Brouwer H."/>
            <person name="Cano L."/>
            <person name="Hamilton J.P."/>
            <person name="Holt C."/>
            <person name="Huitema E."/>
            <person name="Raffaele S."/>
            <person name="Robideau G.P."/>
            <person name="Thines M."/>
            <person name="Win J."/>
            <person name="Zerillo M.M."/>
            <person name="Beakes G.W."/>
            <person name="Boore J.L."/>
            <person name="Busam D."/>
            <person name="Dumas B."/>
            <person name="Ferriera S."/>
            <person name="Fuerstenberg S.I."/>
            <person name="Gachon C.M."/>
            <person name="Gaulin E."/>
            <person name="Govers F."/>
            <person name="Grenville-Briggs L."/>
            <person name="Horner N."/>
            <person name="Hostetler J."/>
            <person name="Jiang R.H."/>
            <person name="Johnson J."/>
            <person name="Krajaejun T."/>
            <person name="Lin H."/>
            <person name="Meijer H.J."/>
            <person name="Moore B."/>
            <person name="Morris P."/>
            <person name="Phuntmart V."/>
            <person name="Puiu D."/>
            <person name="Shetty J."/>
            <person name="Stajich J.E."/>
            <person name="Tripathy S."/>
            <person name="Wawra S."/>
            <person name="van West P."/>
            <person name="Whitty B.R."/>
            <person name="Coutinho P.M."/>
            <person name="Henrissat B."/>
            <person name="Martin F."/>
            <person name="Thomas P.D."/>
            <person name="Tyler B.M."/>
            <person name="De Vries R.P."/>
            <person name="Kamoun S."/>
            <person name="Yandell M."/>
            <person name="Tisserat N."/>
            <person name="Buell C.R."/>
        </authorList>
    </citation>
    <scope>NUCLEOTIDE SEQUENCE</scope>
    <source>
        <strain evidence="5">DAOM:BR144</strain>
    </source>
</reference>
<dbReference type="GO" id="GO:0005783">
    <property type="term" value="C:endoplasmic reticulum"/>
    <property type="evidence" value="ECO:0007669"/>
    <property type="project" value="TreeGrafter"/>
</dbReference>
<evidence type="ECO:0000259" key="3">
    <source>
        <dbReference type="PROSITE" id="PS51449"/>
    </source>
</evidence>
<dbReference type="EnsemblProtists" id="PYU1_T010649">
    <property type="protein sequence ID" value="PYU1_T010649"/>
    <property type="gene ID" value="PYU1_G010626"/>
</dbReference>
<dbReference type="InParanoid" id="K3X0A0"/>
<name>K3X0A0_GLOUD</name>
<dbReference type="GO" id="GO:0046872">
    <property type="term" value="F:metal ion binding"/>
    <property type="evidence" value="ECO:0007669"/>
    <property type="project" value="UniProtKB-KW"/>
</dbReference>